<dbReference type="PROSITE" id="PS51296">
    <property type="entry name" value="RIESKE"/>
    <property type="match status" value="1"/>
</dbReference>
<evidence type="ECO:0000256" key="1">
    <source>
        <dbReference type="ARBA" id="ARBA00001962"/>
    </source>
</evidence>
<dbReference type="SUPFAM" id="SSF50022">
    <property type="entry name" value="ISP domain"/>
    <property type="match status" value="1"/>
</dbReference>
<dbReference type="PROSITE" id="PS00570">
    <property type="entry name" value="RING_HYDROXYL_ALPHA"/>
    <property type="match status" value="1"/>
</dbReference>
<dbReference type="CDD" id="cd00680">
    <property type="entry name" value="RHO_alpha_C"/>
    <property type="match status" value="1"/>
</dbReference>
<dbReference type="SUPFAM" id="SSF55961">
    <property type="entry name" value="Bet v1-like"/>
    <property type="match status" value="1"/>
</dbReference>
<evidence type="ECO:0000256" key="8">
    <source>
        <dbReference type="ARBA" id="ARBA00022723"/>
    </source>
</evidence>
<dbReference type="GO" id="GO:0051537">
    <property type="term" value="F:2 iron, 2 sulfur cluster binding"/>
    <property type="evidence" value="ECO:0007669"/>
    <property type="project" value="UniProtKB-KW"/>
</dbReference>
<dbReference type="Pfam" id="PF00848">
    <property type="entry name" value="Ring_hydroxyl_A"/>
    <property type="match status" value="2"/>
</dbReference>
<keyword evidence="10" id="KW-0408">Iron</keyword>
<name>A0A3M2RYN1_9HYPO</name>
<evidence type="ECO:0000256" key="7">
    <source>
        <dbReference type="ARBA" id="ARBA00022714"/>
    </source>
</evidence>
<evidence type="ECO:0000256" key="12">
    <source>
        <dbReference type="ARBA" id="ARBA00023027"/>
    </source>
</evidence>
<evidence type="ECO:0000256" key="4">
    <source>
        <dbReference type="ARBA" id="ARBA00010848"/>
    </source>
</evidence>
<keyword evidence="16" id="KW-1185">Reference proteome</keyword>
<evidence type="ECO:0000256" key="6">
    <source>
        <dbReference type="ARBA" id="ARBA00014931"/>
    </source>
</evidence>
<comment type="caution">
    <text evidence="15">The sequence shown here is derived from an EMBL/GenBank/DDBJ whole genome shotgun (WGS) entry which is preliminary data.</text>
</comment>
<comment type="pathway">
    <text evidence="3">Amine and polyamine biosynthesis; betaine biosynthesis via choline pathway; betaine aldehyde from choline (monooxygenase route): step 1/1.</text>
</comment>
<dbReference type="EC" id="1.14.15.7" evidence="5"/>
<dbReference type="Pfam" id="PF00355">
    <property type="entry name" value="Rieske"/>
    <property type="match status" value="1"/>
</dbReference>
<dbReference type="GO" id="GO:0019285">
    <property type="term" value="P:glycine betaine biosynthetic process from choline"/>
    <property type="evidence" value="ECO:0007669"/>
    <property type="project" value="UniProtKB-UniPathway"/>
</dbReference>
<dbReference type="InterPro" id="IPR015879">
    <property type="entry name" value="Ring_hydroxy_dOase_asu_C_dom"/>
</dbReference>
<evidence type="ECO:0000256" key="3">
    <source>
        <dbReference type="ARBA" id="ARBA00004866"/>
    </source>
</evidence>
<proteinExistence type="inferred from homology"/>
<keyword evidence="8" id="KW-0479">Metal-binding</keyword>
<keyword evidence="9" id="KW-0560">Oxidoreductase</keyword>
<feature type="domain" description="Rieske" evidence="14">
    <location>
        <begin position="77"/>
        <end position="157"/>
    </location>
</feature>
<dbReference type="CDD" id="cd03469">
    <property type="entry name" value="Rieske_RO_Alpha_N"/>
    <property type="match status" value="1"/>
</dbReference>
<dbReference type="UniPathway" id="UPA00529">
    <property type="reaction ID" value="UER00430"/>
</dbReference>
<comment type="similarity">
    <text evidence="4">Belongs to the choline monooxygenase family.</text>
</comment>
<dbReference type="PANTHER" id="PTHR43756">
    <property type="entry name" value="CHOLINE MONOOXYGENASE, CHLOROPLASTIC"/>
    <property type="match status" value="1"/>
</dbReference>
<evidence type="ECO:0000256" key="11">
    <source>
        <dbReference type="ARBA" id="ARBA00023014"/>
    </source>
</evidence>
<dbReference type="STRING" id="2010991.A0A3M2RYN1"/>
<protein>
    <recommendedName>
        <fullName evidence="6">Choline monooxygenase, chloroplastic</fullName>
        <ecNumber evidence="5">1.14.15.7</ecNumber>
    </recommendedName>
</protein>
<dbReference type="Gene3D" id="3.90.380.10">
    <property type="entry name" value="Naphthalene 1,2-dioxygenase Alpha Subunit, Chain A, domain 1"/>
    <property type="match status" value="1"/>
</dbReference>
<dbReference type="Proteomes" id="UP000277212">
    <property type="component" value="Unassembled WGS sequence"/>
</dbReference>
<dbReference type="InterPro" id="IPR001663">
    <property type="entry name" value="Rng_hydr_dOase-A"/>
</dbReference>
<evidence type="ECO:0000313" key="15">
    <source>
        <dbReference type="EMBL" id="RMJ10418.1"/>
    </source>
</evidence>
<keyword evidence="11" id="KW-0411">Iron-sulfur</keyword>
<comment type="cofactor">
    <cofactor evidence="1">
        <name>Fe cation</name>
        <dbReference type="ChEBI" id="CHEBI:24875"/>
    </cofactor>
</comment>
<dbReference type="InterPro" id="IPR015881">
    <property type="entry name" value="ARHD_Rieske_2Fe_2S"/>
</dbReference>
<comment type="function">
    <text evidence="2">Catalyzes the first step of the osmoprotectant glycine betaine synthesis.</text>
</comment>
<evidence type="ECO:0000256" key="5">
    <source>
        <dbReference type="ARBA" id="ARBA00012763"/>
    </source>
</evidence>
<evidence type="ECO:0000256" key="9">
    <source>
        <dbReference type="ARBA" id="ARBA00023002"/>
    </source>
</evidence>
<dbReference type="OrthoDB" id="426882at2759"/>
<dbReference type="InterPro" id="IPR017941">
    <property type="entry name" value="Rieske_2Fe-2S"/>
</dbReference>
<evidence type="ECO:0000313" key="16">
    <source>
        <dbReference type="Proteomes" id="UP000277212"/>
    </source>
</evidence>
<accession>A0A3M2RYN1</accession>
<dbReference type="EMBL" id="NKUJ01000204">
    <property type="protein sequence ID" value="RMJ10418.1"/>
    <property type="molecule type" value="Genomic_DNA"/>
</dbReference>
<keyword evidence="7" id="KW-0001">2Fe-2S</keyword>
<dbReference type="PANTHER" id="PTHR43756:SF5">
    <property type="entry name" value="CHOLINE MONOOXYGENASE, CHLOROPLASTIC"/>
    <property type="match status" value="1"/>
</dbReference>
<dbReference type="PRINTS" id="PR00090">
    <property type="entry name" value="RNGDIOXGNASE"/>
</dbReference>
<dbReference type="GO" id="GO:0005506">
    <property type="term" value="F:iron ion binding"/>
    <property type="evidence" value="ECO:0007669"/>
    <property type="project" value="InterPro"/>
</dbReference>
<reference evidence="15 16" key="1">
    <citation type="submission" date="2017-06" db="EMBL/GenBank/DDBJ databases">
        <title>Comparative genomic analysis of Ambrosia Fusariam Clade fungi.</title>
        <authorList>
            <person name="Stajich J.E."/>
            <person name="Carrillo J."/>
            <person name="Kijimoto T."/>
            <person name="Eskalen A."/>
            <person name="O'Donnell K."/>
            <person name="Kasson M."/>
        </authorList>
    </citation>
    <scope>NUCLEOTIDE SEQUENCE [LARGE SCALE GENOMIC DNA]</scope>
    <source>
        <strain evidence="15">UCR3666</strain>
    </source>
</reference>
<dbReference type="Gene3D" id="2.102.10.10">
    <property type="entry name" value="Rieske [2Fe-2S] iron-sulphur domain"/>
    <property type="match status" value="1"/>
</dbReference>
<evidence type="ECO:0000256" key="2">
    <source>
        <dbReference type="ARBA" id="ARBA00002149"/>
    </source>
</evidence>
<dbReference type="AlphaFoldDB" id="A0A3M2RYN1"/>
<comment type="catalytic activity">
    <reaction evidence="13">
        <text>choline + 2 reduced [2Fe-2S]-[ferredoxin] + O2 + 2 H(+) = betaine aldehyde hydrate + 2 oxidized [2Fe-2S]-[ferredoxin] + H2O</text>
        <dbReference type="Rhea" id="RHEA:17769"/>
        <dbReference type="Rhea" id="RHEA-COMP:10000"/>
        <dbReference type="Rhea" id="RHEA-COMP:10001"/>
        <dbReference type="ChEBI" id="CHEBI:15354"/>
        <dbReference type="ChEBI" id="CHEBI:15377"/>
        <dbReference type="ChEBI" id="CHEBI:15378"/>
        <dbReference type="ChEBI" id="CHEBI:15379"/>
        <dbReference type="ChEBI" id="CHEBI:15870"/>
        <dbReference type="ChEBI" id="CHEBI:33737"/>
        <dbReference type="ChEBI" id="CHEBI:33738"/>
        <dbReference type="EC" id="1.14.15.7"/>
    </reaction>
</comment>
<evidence type="ECO:0000259" key="14">
    <source>
        <dbReference type="PROSITE" id="PS51296"/>
    </source>
</evidence>
<gene>
    <name evidence="15" type="ORF">CDV36_009954</name>
</gene>
<evidence type="ECO:0000256" key="10">
    <source>
        <dbReference type="ARBA" id="ARBA00023004"/>
    </source>
</evidence>
<sequence>MTPTTSLSFDSGSLSAIAAFAAVIALVVKLLKKAISAQKSAAGRNSFTTTTRALPASWYNSPEIYELERRAIFSKKWILVTHKLRFPESGSWIRYEEAGFQFFLVKNKEGKINGFHNICRHRAFPIVTKEQGQSSVLSCKYHGWSYGLNGQLAKAPGYLDMEGFDKTNNGLFPIHVHEDAKGFIWVNLDASSKPEPWSQDFNKIDQMSRHESFNFEDYHFDHTWEMSGDYNWKTLADNYNECYHCKTAHPDAASVADLSAYKVDPKGGNIEHFANTSAKQEAEGLKIVSNYYFPNACMTVSPHFFYMMRCVPTSVNHCSMEYEVYRHKDSSDADFKKIDEMFKRILGEDKWLCNNAQKNLNAGVFINGEMHPKMEQGPLYFQSQVRKFLNQHHKLEEAAKKEIRPAQQVLSGDKGVTEVDMGFCSGVACGKEKGALEW</sequence>
<evidence type="ECO:0000256" key="13">
    <source>
        <dbReference type="ARBA" id="ARBA00049097"/>
    </source>
</evidence>
<organism evidence="15 16">
    <name type="scientific">Fusarium kuroshium</name>
    <dbReference type="NCBI Taxonomy" id="2010991"/>
    <lineage>
        <taxon>Eukaryota</taxon>
        <taxon>Fungi</taxon>
        <taxon>Dikarya</taxon>
        <taxon>Ascomycota</taxon>
        <taxon>Pezizomycotina</taxon>
        <taxon>Sordariomycetes</taxon>
        <taxon>Hypocreomycetidae</taxon>
        <taxon>Hypocreales</taxon>
        <taxon>Nectriaceae</taxon>
        <taxon>Fusarium</taxon>
        <taxon>Fusarium solani species complex</taxon>
    </lineage>
</organism>
<keyword evidence="12" id="KW-0520">NAD</keyword>
<dbReference type="InterPro" id="IPR036922">
    <property type="entry name" value="Rieske_2Fe-2S_sf"/>
</dbReference>
<dbReference type="GO" id="GO:0019133">
    <property type="term" value="F:choline monooxygenase activity"/>
    <property type="evidence" value="ECO:0007669"/>
    <property type="project" value="UniProtKB-EC"/>
</dbReference>